<feature type="binding site" evidence="11">
    <location>
        <position position="176"/>
    </location>
    <ligand>
        <name>substrate</name>
    </ligand>
</feature>
<dbReference type="SUPFAM" id="SSF51395">
    <property type="entry name" value="FMN-linked oxidoreductases"/>
    <property type="match status" value="1"/>
</dbReference>
<feature type="active site" description="Nucleophile" evidence="11">
    <location>
        <position position="174"/>
    </location>
</feature>
<proteinExistence type="inferred from homology"/>
<dbReference type="Pfam" id="PF01180">
    <property type="entry name" value="DHO_dh"/>
    <property type="match status" value="1"/>
</dbReference>
<dbReference type="PANTHER" id="PTHR48109">
    <property type="entry name" value="DIHYDROOROTATE DEHYDROGENASE (QUINONE), MITOCHONDRIAL-RELATED"/>
    <property type="match status" value="1"/>
</dbReference>
<feature type="binding site" evidence="11">
    <location>
        <position position="244"/>
    </location>
    <ligand>
        <name>FMN</name>
        <dbReference type="ChEBI" id="CHEBI:58210"/>
    </ligand>
</feature>
<feature type="domain" description="Dihydroorotate dehydrogenase catalytic" evidence="12">
    <location>
        <begin position="46"/>
        <end position="334"/>
    </location>
</feature>
<dbReference type="AlphaFoldDB" id="A0A2A2F7Q9"/>
<dbReference type="InterPro" id="IPR012135">
    <property type="entry name" value="Dihydroorotate_DH_1_2"/>
</dbReference>
<feature type="binding site" evidence="11">
    <location>
        <begin position="245"/>
        <end position="246"/>
    </location>
    <ligand>
        <name>substrate</name>
    </ligand>
</feature>
<evidence type="ECO:0000259" key="12">
    <source>
        <dbReference type="Pfam" id="PF01180"/>
    </source>
</evidence>
<dbReference type="CDD" id="cd04738">
    <property type="entry name" value="DHOD_2_like"/>
    <property type="match status" value="1"/>
</dbReference>
<evidence type="ECO:0000313" key="13">
    <source>
        <dbReference type="EMBL" id="PAU80635.1"/>
    </source>
</evidence>
<feature type="binding site" evidence="11">
    <location>
        <position position="296"/>
    </location>
    <ligand>
        <name>FMN</name>
        <dbReference type="ChEBI" id="CHEBI:58210"/>
    </ligand>
</feature>
<feature type="binding site" evidence="11">
    <location>
        <position position="85"/>
    </location>
    <ligand>
        <name>FMN</name>
        <dbReference type="ChEBI" id="CHEBI:58210"/>
    </ligand>
</feature>
<feature type="binding site" evidence="11">
    <location>
        <position position="171"/>
    </location>
    <ligand>
        <name>substrate</name>
    </ligand>
</feature>
<evidence type="ECO:0000256" key="10">
    <source>
        <dbReference type="ARBA" id="ARBA00048639"/>
    </source>
</evidence>
<dbReference type="InterPro" id="IPR005720">
    <property type="entry name" value="Dihydroorotate_DH_cat"/>
</dbReference>
<evidence type="ECO:0000256" key="2">
    <source>
        <dbReference type="ARBA" id="ARBA00004370"/>
    </source>
</evidence>
<comment type="pathway">
    <text evidence="3 11">Pyrimidine metabolism; UMP biosynthesis via de novo pathway; orotate from (S)-dihydroorotate (quinone route): step 1/1.</text>
</comment>
<dbReference type="PROSITE" id="PS00911">
    <property type="entry name" value="DHODEHASE_1"/>
    <property type="match status" value="1"/>
</dbReference>
<evidence type="ECO:0000256" key="7">
    <source>
        <dbReference type="ARBA" id="ARBA00022975"/>
    </source>
</evidence>
<dbReference type="PIRSF" id="PIRSF000164">
    <property type="entry name" value="DHO_oxidase"/>
    <property type="match status" value="1"/>
</dbReference>
<comment type="caution">
    <text evidence="13">The sequence shown here is derived from an EMBL/GenBank/DDBJ whole genome shotgun (WGS) entry which is preliminary data.</text>
</comment>
<sequence length="341" mass="35861">MYQALRPLFFRLPPETAHWLALESARAVAGSGLLGRLWPAPPAAPVEVMGLTLPNPVGLAAGLDKEGRYIDALGELGFGFLEIGTVTPRPQPGNPKPRLFRLPAHEAIINRMGFNNHGLEAMAANIRASRYSGILGINVGRNKDTPADQALADYLAGIERMWSLADYLTINVSSPNTPGLRDLQHGDALRSLLAGIREKQLALTESMGHYVPIAVKVAPDMDEAAVRFMAETLRGVGMDGVIATNTTVDHSAVLRDPLGEETGGLSGRPLAEPSTAVIRQLRAELGADFPIIGVGGITSSAAALAKIRAGASAVQLYSGLIYRGPQLVAECARAIAGGSGA</sequence>
<dbReference type="NCBIfam" id="TIGR01036">
    <property type="entry name" value="pyrD_sub2"/>
    <property type="match status" value="1"/>
</dbReference>
<keyword evidence="9 11" id="KW-0472">Membrane</keyword>
<evidence type="ECO:0000256" key="8">
    <source>
        <dbReference type="ARBA" id="ARBA00023002"/>
    </source>
</evidence>
<comment type="subcellular location">
    <subcellularLocation>
        <location evidence="11">Cell membrane</location>
        <topology evidence="11">Peripheral membrane protein</topology>
    </subcellularLocation>
    <subcellularLocation>
        <location evidence="2">Membrane</location>
    </subcellularLocation>
</comment>
<evidence type="ECO:0000256" key="1">
    <source>
        <dbReference type="ARBA" id="ARBA00003125"/>
    </source>
</evidence>
<dbReference type="InterPro" id="IPR001295">
    <property type="entry name" value="Dihydroorotate_DH_CS"/>
</dbReference>
<dbReference type="GO" id="GO:0005737">
    <property type="term" value="C:cytoplasm"/>
    <property type="evidence" value="ECO:0007669"/>
    <property type="project" value="InterPro"/>
</dbReference>
<feature type="binding site" evidence="11">
    <location>
        <position position="65"/>
    </location>
    <ligand>
        <name>substrate</name>
    </ligand>
</feature>
<feature type="binding site" evidence="11">
    <location>
        <position position="216"/>
    </location>
    <ligand>
        <name>FMN</name>
        <dbReference type="ChEBI" id="CHEBI:58210"/>
    </ligand>
</feature>
<dbReference type="Proteomes" id="UP000218896">
    <property type="component" value="Unassembled WGS sequence"/>
</dbReference>
<accession>A0A2A2F7Q9</accession>
<keyword evidence="8 11" id="KW-0560">Oxidoreductase</keyword>
<dbReference type="NCBIfam" id="NF003652">
    <property type="entry name" value="PRK05286.2-5"/>
    <property type="match status" value="1"/>
</dbReference>
<dbReference type="NCBIfam" id="NF003645">
    <property type="entry name" value="PRK05286.1-2"/>
    <property type="match status" value="1"/>
</dbReference>
<gene>
    <name evidence="11" type="primary">pyrD</name>
    <name evidence="13" type="ORF">CK501_09445</name>
</gene>
<dbReference type="InterPro" id="IPR013785">
    <property type="entry name" value="Aldolase_TIM"/>
</dbReference>
<dbReference type="NCBIfam" id="NF003644">
    <property type="entry name" value="PRK05286.1-1"/>
    <property type="match status" value="1"/>
</dbReference>
<evidence type="ECO:0000256" key="9">
    <source>
        <dbReference type="ARBA" id="ARBA00023136"/>
    </source>
</evidence>
<feature type="binding site" evidence="11">
    <location>
        <begin position="61"/>
        <end position="65"/>
    </location>
    <ligand>
        <name>FMN</name>
        <dbReference type="ChEBI" id="CHEBI:58210"/>
    </ligand>
</feature>
<keyword evidence="5 11" id="KW-0285">Flavoprotein</keyword>
<dbReference type="Gene3D" id="3.20.20.70">
    <property type="entry name" value="Aldolase class I"/>
    <property type="match status" value="1"/>
</dbReference>
<comment type="similarity">
    <text evidence="4 11">Belongs to the dihydroorotate dehydrogenase family. Type 2 subfamily.</text>
</comment>
<dbReference type="GO" id="GO:0006207">
    <property type="term" value="P:'de novo' pyrimidine nucleobase biosynthetic process"/>
    <property type="evidence" value="ECO:0007669"/>
    <property type="project" value="UniProtKB-UniRule"/>
</dbReference>
<dbReference type="InterPro" id="IPR050074">
    <property type="entry name" value="DHO_dehydrogenase"/>
</dbReference>
<evidence type="ECO:0000313" key="14">
    <source>
        <dbReference type="Proteomes" id="UP000218896"/>
    </source>
</evidence>
<name>A0A2A2F7Q9_9GAMM</name>
<dbReference type="GO" id="GO:0044205">
    <property type="term" value="P:'de novo' UMP biosynthetic process"/>
    <property type="evidence" value="ECO:0007669"/>
    <property type="project" value="UniProtKB-UniRule"/>
</dbReference>
<dbReference type="RefSeq" id="WP_095617469.1">
    <property type="nucleotide sequence ID" value="NZ_NSKD01000003.1"/>
</dbReference>
<comment type="subunit">
    <text evidence="11">Monomer.</text>
</comment>
<dbReference type="NCBIfam" id="NF003646">
    <property type="entry name" value="PRK05286.1-4"/>
    <property type="match status" value="1"/>
</dbReference>
<dbReference type="EMBL" id="NSKD01000003">
    <property type="protein sequence ID" value="PAU80635.1"/>
    <property type="molecule type" value="Genomic_DNA"/>
</dbReference>
<reference evidence="13 14" key="1">
    <citation type="submission" date="2017-08" db="EMBL/GenBank/DDBJ databases">
        <title>Halovibrio sewagensis sp. nov., isolated from wastewater of high salinity.</title>
        <authorList>
            <person name="Dong X."/>
            <person name="Zhang G."/>
        </authorList>
    </citation>
    <scope>NUCLEOTIDE SEQUENCE [LARGE SCALE GENOMIC DNA]</scope>
    <source>
        <strain evidence="13 14">YL5-2</strain>
    </source>
</reference>
<keyword evidence="6 11" id="KW-0288">FMN</keyword>
<feature type="binding site" evidence="11">
    <location>
        <position position="171"/>
    </location>
    <ligand>
        <name>FMN</name>
        <dbReference type="ChEBI" id="CHEBI:58210"/>
    </ligand>
</feature>
<evidence type="ECO:0000256" key="5">
    <source>
        <dbReference type="ARBA" id="ARBA00022630"/>
    </source>
</evidence>
<keyword evidence="7 11" id="KW-0665">Pyrimidine biosynthesis</keyword>
<comment type="function">
    <text evidence="1 11">Catalyzes the conversion of dihydroorotate to orotate with quinone as electron acceptor.</text>
</comment>
<feature type="binding site" evidence="11">
    <location>
        <position position="138"/>
    </location>
    <ligand>
        <name>FMN</name>
        <dbReference type="ChEBI" id="CHEBI:58210"/>
    </ligand>
</feature>
<evidence type="ECO:0000256" key="3">
    <source>
        <dbReference type="ARBA" id="ARBA00005161"/>
    </source>
</evidence>
<dbReference type="OrthoDB" id="9802377at2"/>
<keyword evidence="11" id="KW-1003">Cell membrane</keyword>
<feature type="binding site" evidence="11">
    <location>
        <begin position="317"/>
        <end position="318"/>
    </location>
    <ligand>
        <name>FMN</name>
        <dbReference type="ChEBI" id="CHEBI:58210"/>
    </ligand>
</feature>
<dbReference type="PROSITE" id="PS00912">
    <property type="entry name" value="DHODEHASE_2"/>
    <property type="match status" value="1"/>
</dbReference>
<dbReference type="EC" id="1.3.5.2" evidence="11"/>
<protein>
    <recommendedName>
        <fullName evidence="11">Dihydroorotate dehydrogenase (quinone)</fullName>
        <ecNumber evidence="11">1.3.5.2</ecNumber>
    </recommendedName>
    <alternativeName>
        <fullName evidence="11">DHOdehase</fullName>
        <shortName evidence="11">DHOD</shortName>
        <shortName evidence="11">DHODase</shortName>
    </alternativeName>
    <alternativeName>
        <fullName evidence="11">Dihydroorotate oxidase</fullName>
    </alternativeName>
</protein>
<dbReference type="UniPathway" id="UPA00070">
    <property type="reaction ID" value="UER00946"/>
</dbReference>
<evidence type="ECO:0000256" key="6">
    <source>
        <dbReference type="ARBA" id="ARBA00022643"/>
    </source>
</evidence>
<dbReference type="GO" id="GO:0005886">
    <property type="term" value="C:plasma membrane"/>
    <property type="evidence" value="ECO:0007669"/>
    <property type="project" value="UniProtKB-SubCell"/>
</dbReference>
<dbReference type="HAMAP" id="MF_00225">
    <property type="entry name" value="DHO_dh_type2"/>
    <property type="match status" value="1"/>
</dbReference>
<dbReference type="GO" id="GO:0106430">
    <property type="term" value="F:dihydroorotate dehydrogenase (quinone) activity"/>
    <property type="evidence" value="ECO:0007669"/>
    <property type="project" value="UniProtKB-EC"/>
</dbReference>
<evidence type="ECO:0000256" key="11">
    <source>
        <dbReference type="HAMAP-Rule" id="MF_00225"/>
    </source>
</evidence>
<feature type="binding site" evidence="11">
    <location>
        <begin position="110"/>
        <end position="114"/>
    </location>
    <ligand>
        <name>substrate</name>
    </ligand>
</feature>
<comment type="cofactor">
    <cofactor evidence="11">
        <name>FMN</name>
        <dbReference type="ChEBI" id="CHEBI:58210"/>
    </cofactor>
    <text evidence="11">Binds 1 FMN per subunit.</text>
</comment>
<keyword evidence="14" id="KW-1185">Reference proteome</keyword>
<comment type="catalytic activity">
    <reaction evidence="10 11">
        <text>(S)-dihydroorotate + a quinone = orotate + a quinol</text>
        <dbReference type="Rhea" id="RHEA:30187"/>
        <dbReference type="ChEBI" id="CHEBI:24646"/>
        <dbReference type="ChEBI" id="CHEBI:30839"/>
        <dbReference type="ChEBI" id="CHEBI:30864"/>
        <dbReference type="ChEBI" id="CHEBI:132124"/>
        <dbReference type="EC" id="1.3.5.2"/>
    </reaction>
</comment>
<feature type="binding site" evidence="11">
    <location>
        <position position="267"/>
    </location>
    <ligand>
        <name>FMN</name>
        <dbReference type="ChEBI" id="CHEBI:58210"/>
    </ligand>
</feature>
<dbReference type="InterPro" id="IPR005719">
    <property type="entry name" value="Dihydroorotate_DH_2"/>
</dbReference>
<organism evidence="13 14">
    <name type="scientific">Halovibrio salipaludis</name>
    <dbReference type="NCBI Taxonomy" id="2032626"/>
    <lineage>
        <taxon>Bacteria</taxon>
        <taxon>Pseudomonadati</taxon>
        <taxon>Pseudomonadota</taxon>
        <taxon>Gammaproteobacteria</taxon>
        <taxon>Oceanospirillales</taxon>
        <taxon>Halomonadaceae</taxon>
        <taxon>Halovibrio</taxon>
    </lineage>
</organism>
<dbReference type="PANTHER" id="PTHR48109:SF4">
    <property type="entry name" value="DIHYDROOROTATE DEHYDROGENASE (QUINONE), MITOCHONDRIAL"/>
    <property type="match status" value="1"/>
</dbReference>
<evidence type="ECO:0000256" key="4">
    <source>
        <dbReference type="ARBA" id="ARBA00005359"/>
    </source>
</evidence>